<sequence length="84" mass="8725">MGLPRGPFFWLLLLLTAACSGLLFALYFSAVQRYPEPAAGARARPADTCFTWPFSSTPTSVACSISPSQCCSGGTSSPQSSGTA</sequence>
<comment type="caution">
    <text evidence="2">The sequence shown here is derived from an EMBL/GenBank/DDBJ whole genome shotgun (WGS) entry which is preliminary data.</text>
</comment>
<gene>
    <name evidence="2" type="ORF">CR201_G0021444</name>
</gene>
<dbReference type="AlphaFoldDB" id="A0A2J8Y1D4"/>
<keyword evidence="1" id="KW-0732">Signal</keyword>
<organism evidence="2">
    <name type="scientific">Pongo abelii</name>
    <name type="common">Sumatran orangutan</name>
    <name type="synonym">Pongo pygmaeus abelii</name>
    <dbReference type="NCBI Taxonomy" id="9601"/>
    <lineage>
        <taxon>Eukaryota</taxon>
        <taxon>Metazoa</taxon>
        <taxon>Chordata</taxon>
        <taxon>Craniata</taxon>
        <taxon>Vertebrata</taxon>
        <taxon>Euteleostomi</taxon>
        <taxon>Mammalia</taxon>
        <taxon>Eutheria</taxon>
        <taxon>Euarchontoglires</taxon>
        <taxon>Primates</taxon>
        <taxon>Haplorrhini</taxon>
        <taxon>Catarrhini</taxon>
        <taxon>Hominidae</taxon>
        <taxon>Pongo</taxon>
    </lineage>
</organism>
<feature type="chain" id="PRO_5014443718" evidence="1">
    <location>
        <begin position="26"/>
        <end position="84"/>
    </location>
</feature>
<dbReference type="EMBL" id="NDHI03003284">
    <property type="protein sequence ID" value="PNJ88078.1"/>
    <property type="molecule type" value="Genomic_DNA"/>
</dbReference>
<protein>
    <submittedName>
        <fullName evidence="2">ST6GALNAC2 isoform 5</fullName>
    </submittedName>
</protein>
<name>A0A2J8Y1D4_PONAB</name>
<proteinExistence type="predicted"/>
<evidence type="ECO:0000313" key="2">
    <source>
        <dbReference type="EMBL" id="PNJ88078.1"/>
    </source>
</evidence>
<dbReference type="PROSITE" id="PS51257">
    <property type="entry name" value="PROKAR_LIPOPROTEIN"/>
    <property type="match status" value="1"/>
</dbReference>
<accession>A0A2J8Y1D4</accession>
<feature type="signal peptide" evidence="1">
    <location>
        <begin position="1"/>
        <end position="25"/>
    </location>
</feature>
<reference evidence="2" key="1">
    <citation type="submission" date="2017-12" db="EMBL/GenBank/DDBJ databases">
        <title>High-resolution comparative analysis of great ape genomes.</title>
        <authorList>
            <person name="Pollen A."/>
            <person name="Hastie A."/>
            <person name="Hormozdiari F."/>
            <person name="Dougherty M."/>
            <person name="Liu R."/>
            <person name="Chaisson M."/>
            <person name="Hoppe E."/>
            <person name="Hill C."/>
            <person name="Pang A."/>
            <person name="Hillier L."/>
            <person name="Baker C."/>
            <person name="Armstrong J."/>
            <person name="Shendure J."/>
            <person name="Paten B."/>
            <person name="Wilson R."/>
            <person name="Chao H."/>
            <person name="Schneider V."/>
            <person name="Ventura M."/>
            <person name="Kronenberg Z."/>
            <person name="Murali S."/>
            <person name="Gordon D."/>
            <person name="Cantsilieris S."/>
            <person name="Munson K."/>
            <person name="Nelson B."/>
            <person name="Raja A."/>
            <person name="Underwood J."/>
            <person name="Diekhans M."/>
            <person name="Fiddes I."/>
            <person name="Haussler D."/>
            <person name="Eichler E."/>
        </authorList>
    </citation>
    <scope>NUCLEOTIDE SEQUENCE [LARGE SCALE GENOMIC DNA]</scope>
    <source>
        <strain evidence="2">Susie</strain>
    </source>
</reference>
<evidence type="ECO:0000256" key="1">
    <source>
        <dbReference type="SAM" id="SignalP"/>
    </source>
</evidence>